<gene>
    <name evidence="2" type="ORF">POM88_000306</name>
</gene>
<evidence type="ECO:0000256" key="1">
    <source>
        <dbReference type="SAM" id="MobiDB-lite"/>
    </source>
</evidence>
<proteinExistence type="predicted"/>
<evidence type="ECO:0000313" key="2">
    <source>
        <dbReference type="EMBL" id="KAK1400701.1"/>
    </source>
</evidence>
<dbReference type="EMBL" id="JAUIZM010000001">
    <property type="protein sequence ID" value="KAK1400701.1"/>
    <property type="molecule type" value="Genomic_DNA"/>
</dbReference>
<comment type="caution">
    <text evidence="2">The sequence shown here is derived from an EMBL/GenBank/DDBJ whole genome shotgun (WGS) entry which is preliminary data.</text>
</comment>
<organism evidence="2 3">
    <name type="scientific">Heracleum sosnowskyi</name>
    <dbReference type="NCBI Taxonomy" id="360622"/>
    <lineage>
        <taxon>Eukaryota</taxon>
        <taxon>Viridiplantae</taxon>
        <taxon>Streptophyta</taxon>
        <taxon>Embryophyta</taxon>
        <taxon>Tracheophyta</taxon>
        <taxon>Spermatophyta</taxon>
        <taxon>Magnoliopsida</taxon>
        <taxon>eudicotyledons</taxon>
        <taxon>Gunneridae</taxon>
        <taxon>Pentapetalae</taxon>
        <taxon>asterids</taxon>
        <taxon>campanulids</taxon>
        <taxon>Apiales</taxon>
        <taxon>Apiaceae</taxon>
        <taxon>Apioideae</taxon>
        <taxon>apioid superclade</taxon>
        <taxon>Tordylieae</taxon>
        <taxon>Tordyliinae</taxon>
        <taxon>Heracleum</taxon>
    </lineage>
</organism>
<feature type="compositionally biased region" description="Polar residues" evidence="1">
    <location>
        <begin position="64"/>
        <end position="74"/>
    </location>
</feature>
<feature type="compositionally biased region" description="Basic and acidic residues" evidence="1">
    <location>
        <begin position="7"/>
        <end position="21"/>
    </location>
</feature>
<name>A0AAD8JBJ9_9APIA</name>
<evidence type="ECO:0000313" key="3">
    <source>
        <dbReference type="Proteomes" id="UP001237642"/>
    </source>
</evidence>
<reference evidence="2" key="2">
    <citation type="submission" date="2023-05" db="EMBL/GenBank/DDBJ databases">
        <authorList>
            <person name="Schelkunov M.I."/>
        </authorList>
    </citation>
    <scope>NUCLEOTIDE SEQUENCE</scope>
    <source>
        <strain evidence="2">Hsosn_3</strain>
        <tissue evidence="2">Leaf</tissue>
    </source>
</reference>
<sequence>MEQGYESQDKDQSSDDSEKTPPRGAGKDQPAPTKTKSKRKTTEKEVGEDQPTPKKTKWKRKTTQQMSQQEGQNETTKRRKPNVKYPKKTKKDFYTGVDDDEEIQAAKHLNRAKEHVKIRNSPRLLSEMLYCLTEEQKQWAKDNGFGQLLAFDLELLPWPFAYNVLQIFEHNSVSLRLSNGQINIREEDVSDVLGLPNGGHSIMLGSVEKYKARTDEWNSQFSKPDQITTIQVVEKMKEPGLTQNFKLNFLIVLSNVLIATKTTSYVEKQILLFDDDLDSLSNYNWAEYLLNSLVAAVQSWNCSQSLYKFMY</sequence>
<feature type="compositionally biased region" description="Basic residues" evidence="1">
    <location>
        <begin position="77"/>
        <end position="90"/>
    </location>
</feature>
<keyword evidence="3" id="KW-1185">Reference proteome</keyword>
<reference evidence="2" key="1">
    <citation type="submission" date="2023-02" db="EMBL/GenBank/DDBJ databases">
        <title>Genome of toxic invasive species Heracleum sosnowskyi carries increased number of genes despite the absence of recent whole-genome duplications.</title>
        <authorList>
            <person name="Schelkunov M."/>
            <person name="Shtratnikova V."/>
            <person name="Makarenko M."/>
            <person name="Klepikova A."/>
            <person name="Omelchenko D."/>
            <person name="Novikova G."/>
            <person name="Obukhova E."/>
            <person name="Bogdanov V."/>
            <person name="Penin A."/>
            <person name="Logacheva M."/>
        </authorList>
    </citation>
    <scope>NUCLEOTIDE SEQUENCE</scope>
    <source>
        <strain evidence="2">Hsosn_3</strain>
        <tissue evidence="2">Leaf</tissue>
    </source>
</reference>
<feature type="region of interest" description="Disordered" evidence="1">
    <location>
        <begin position="1"/>
        <end position="91"/>
    </location>
</feature>
<dbReference type="PANTHER" id="PTHR34835">
    <property type="entry name" value="OS07G0283600 PROTEIN-RELATED"/>
    <property type="match status" value="1"/>
</dbReference>
<dbReference type="AlphaFoldDB" id="A0AAD8JBJ9"/>
<accession>A0AAD8JBJ9</accession>
<evidence type="ECO:0008006" key="4">
    <source>
        <dbReference type="Google" id="ProtNLM"/>
    </source>
</evidence>
<protein>
    <recommendedName>
        <fullName evidence="4">Aminotransferase-like plant mobile domain-containing protein</fullName>
    </recommendedName>
</protein>
<dbReference type="Proteomes" id="UP001237642">
    <property type="component" value="Unassembled WGS sequence"/>
</dbReference>